<sequence length="226" mass="25821">MSDYIPHHLLDDLLVRLPIDSLIRARCVSKSWRDLIDTPSFTQLHLQKSNLGTKNSRIIALKGTTIYTFDWVREQGGDGDGNYKAVNVKKLRDLPFDNQVGRVEIAGTATDELVLWNPRINKLSLLPPPLPVDSDGDERCWTEVAFGYDHINDDYKVVKWHKLGNSISSLFDESSCDGYEMLVYSLKLNSWRRITDAIPFELPKTHDCVFANGALHWLVHKQMNPD</sequence>
<reference evidence="2" key="1">
    <citation type="submission" date="2023-03" db="EMBL/GenBank/DDBJ databases">
        <authorList>
            <person name="Julca I."/>
        </authorList>
    </citation>
    <scope>NUCLEOTIDE SEQUENCE</scope>
</reference>
<dbReference type="Proteomes" id="UP001161247">
    <property type="component" value="Chromosome 3"/>
</dbReference>
<dbReference type="InterPro" id="IPR050796">
    <property type="entry name" value="SCF_F-box_component"/>
</dbReference>
<accession>A0AAV1CWD1</accession>
<name>A0AAV1CWD1_OLDCO</name>
<evidence type="ECO:0000313" key="3">
    <source>
        <dbReference type="Proteomes" id="UP001161247"/>
    </source>
</evidence>
<dbReference type="EMBL" id="OX459120">
    <property type="protein sequence ID" value="CAI9098833.1"/>
    <property type="molecule type" value="Genomic_DNA"/>
</dbReference>
<dbReference type="InterPro" id="IPR001810">
    <property type="entry name" value="F-box_dom"/>
</dbReference>
<dbReference type="PANTHER" id="PTHR31672:SF13">
    <property type="entry name" value="F-BOX PROTEIN CPR30-LIKE"/>
    <property type="match status" value="1"/>
</dbReference>
<dbReference type="SMART" id="SM00256">
    <property type="entry name" value="FBOX"/>
    <property type="match status" value="1"/>
</dbReference>
<organism evidence="2 3">
    <name type="scientific">Oldenlandia corymbosa var. corymbosa</name>
    <dbReference type="NCBI Taxonomy" id="529605"/>
    <lineage>
        <taxon>Eukaryota</taxon>
        <taxon>Viridiplantae</taxon>
        <taxon>Streptophyta</taxon>
        <taxon>Embryophyta</taxon>
        <taxon>Tracheophyta</taxon>
        <taxon>Spermatophyta</taxon>
        <taxon>Magnoliopsida</taxon>
        <taxon>eudicotyledons</taxon>
        <taxon>Gunneridae</taxon>
        <taxon>Pentapetalae</taxon>
        <taxon>asterids</taxon>
        <taxon>lamiids</taxon>
        <taxon>Gentianales</taxon>
        <taxon>Rubiaceae</taxon>
        <taxon>Rubioideae</taxon>
        <taxon>Spermacoceae</taxon>
        <taxon>Hedyotis-Oldenlandia complex</taxon>
        <taxon>Oldenlandia</taxon>
    </lineage>
</organism>
<dbReference type="AlphaFoldDB" id="A0AAV1CWD1"/>
<dbReference type="Gene3D" id="1.20.1280.50">
    <property type="match status" value="1"/>
</dbReference>
<dbReference type="SUPFAM" id="SSF81383">
    <property type="entry name" value="F-box domain"/>
    <property type="match status" value="1"/>
</dbReference>
<dbReference type="Pfam" id="PF08268">
    <property type="entry name" value="FBA_3"/>
    <property type="match status" value="1"/>
</dbReference>
<dbReference type="InterPro" id="IPR036047">
    <property type="entry name" value="F-box-like_dom_sf"/>
</dbReference>
<dbReference type="InterPro" id="IPR017451">
    <property type="entry name" value="F-box-assoc_interact_dom"/>
</dbReference>
<evidence type="ECO:0000313" key="2">
    <source>
        <dbReference type="EMBL" id="CAI9098833.1"/>
    </source>
</evidence>
<dbReference type="InterPro" id="IPR013187">
    <property type="entry name" value="F-box-assoc_dom_typ3"/>
</dbReference>
<dbReference type="PANTHER" id="PTHR31672">
    <property type="entry name" value="BNACNNG10540D PROTEIN"/>
    <property type="match status" value="1"/>
</dbReference>
<dbReference type="Pfam" id="PF00646">
    <property type="entry name" value="F-box"/>
    <property type="match status" value="1"/>
</dbReference>
<keyword evidence="3" id="KW-1185">Reference proteome</keyword>
<dbReference type="CDD" id="cd22157">
    <property type="entry name" value="F-box_AtFBW1-like"/>
    <property type="match status" value="1"/>
</dbReference>
<evidence type="ECO:0000259" key="1">
    <source>
        <dbReference type="PROSITE" id="PS50181"/>
    </source>
</evidence>
<feature type="domain" description="F-box" evidence="1">
    <location>
        <begin position="1"/>
        <end position="44"/>
    </location>
</feature>
<proteinExistence type="predicted"/>
<protein>
    <submittedName>
        <fullName evidence="2">OLC1v1035553C1</fullName>
    </submittedName>
</protein>
<dbReference type="NCBIfam" id="TIGR01640">
    <property type="entry name" value="F_box_assoc_1"/>
    <property type="match status" value="1"/>
</dbReference>
<gene>
    <name evidence="2" type="ORF">OLC1_LOCUS8954</name>
</gene>
<dbReference type="PROSITE" id="PS50181">
    <property type="entry name" value="FBOX"/>
    <property type="match status" value="1"/>
</dbReference>